<feature type="transmembrane region" description="Helical" evidence="18">
    <location>
        <begin position="720"/>
        <end position="740"/>
    </location>
</feature>
<keyword evidence="21" id="KW-1185">Reference proteome</keyword>
<keyword evidence="8" id="KW-0249">Electron transport</keyword>
<evidence type="ECO:0000256" key="8">
    <source>
        <dbReference type="ARBA" id="ARBA00022982"/>
    </source>
</evidence>
<accession>E2A031</accession>
<keyword evidence="12 18" id="KW-0472">Membrane</keyword>
<organism evidence="21">
    <name type="scientific">Camponotus floridanus</name>
    <name type="common">Florida carpenter ant</name>
    <dbReference type="NCBI Taxonomy" id="104421"/>
    <lineage>
        <taxon>Eukaryota</taxon>
        <taxon>Metazoa</taxon>
        <taxon>Ecdysozoa</taxon>
        <taxon>Arthropoda</taxon>
        <taxon>Hexapoda</taxon>
        <taxon>Insecta</taxon>
        <taxon>Pterygota</taxon>
        <taxon>Neoptera</taxon>
        <taxon>Endopterygota</taxon>
        <taxon>Hymenoptera</taxon>
        <taxon>Apocrita</taxon>
        <taxon>Aculeata</taxon>
        <taxon>Formicoidea</taxon>
        <taxon>Formicidae</taxon>
        <taxon>Formicinae</taxon>
        <taxon>Camponotus</taxon>
    </lineage>
</organism>
<dbReference type="OrthoDB" id="5086500at2759"/>
<keyword evidence="11" id="KW-0496">Mitochondrion</keyword>
<evidence type="ECO:0000256" key="13">
    <source>
        <dbReference type="ARBA" id="ARBA00023209"/>
    </source>
</evidence>
<keyword evidence="4" id="KW-0813">Transport</keyword>
<evidence type="ECO:0000256" key="4">
    <source>
        <dbReference type="ARBA" id="ARBA00022448"/>
    </source>
</evidence>
<sequence length="901" mass="102960">MRVQKLKNYVYYLKTSGTCVVILGSCWFLYQVRQVSQIVRSTVNINVLNLEQTHAQYIYIDDPRFKDVFMFKKDEDLQRSALEKPQSFTDIFTNWWKIKNHKIAYKLLYMAQHGDKTERFKAVTALSSLSNLKDWQYRHLAQMLDARTAVALARMSNVNLQFFLQPPYYHIQYNLHYLVEWFDHDLTSVGLLADSTIVWDNELLKNCIQAICHHSSVEEYSKHLITAGALPILTAIQKICNDDIEVCILLAKILSNISLHPEFLNSIYESGWIGILSRWSRSDDIRLSAQAISALANLDTNGNEGAKYPQNVYLLHPVHKVHAATKMDVVFLHGLLGGVFVTWRQRDVDTSALEIIDSNTLNQMDYLSTVIDNDHSQEFFKDLAHDLYLHEWRKIGQNFEVVLDDCPQNTNAQACGPYFCKGDNACMKNEFHSTSKTLCWPKDWLPMDIPYLRLIGINYDTSLSMWTPFCPIENKKNTIKERSEEFVIKLTMANVGKRPLVWVGHSMGGLLVKKMLVEEWKSGDKHDICKNTKAILFYGTPHRGSHVAALKQMTQMLIWPTVEVQELREESPQLLRLHDEFLEMLKEYHIEIVSFAETKPTLVTTLKFPFQFVSLNSADPGIGEFFEIPQDHLSICKPASRIMADKNNMELIIQSKESTSRLPHVSAESIVNSENRRLGCSVQRIFISAIDAINHALIIAVTTYLIYYTAKNNIHYVTNIHVILCTIGYILLMSEAIVVLTGDNILTGSLSRRANKHLHWILQAIGLICNLVGVSLMIQAKSVHFNSIHGITGIASLVIVCTVTIFGYPVWIAWKLRKFVRPVVIKFLHNFLGIAGFVIGIVSQCYGYKKKWIYYLEKIEYADDVLLILTVLIMILSLRGAFISLNRQAVGSLKLLCPSVL</sequence>
<name>E2A031_CAMFO</name>
<dbReference type="SUPFAM" id="SSF53474">
    <property type="entry name" value="alpha/beta-Hydrolases"/>
    <property type="match status" value="1"/>
</dbReference>
<evidence type="ECO:0000256" key="12">
    <source>
        <dbReference type="ARBA" id="ARBA00023136"/>
    </source>
</evidence>
<keyword evidence="14" id="KW-1208">Phospholipid metabolism</keyword>
<evidence type="ECO:0000256" key="11">
    <source>
        <dbReference type="ARBA" id="ARBA00023128"/>
    </source>
</evidence>
<dbReference type="InterPro" id="IPR006593">
    <property type="entry name" value="Cyt_b561/ferric_Rdtase_TM"/>
</dbReference>
<dbReference type="PANTHER" id="PTHR48182:SF2">
    <property type="entry name" value="PROTEIN SERAC1"/>
    <property type="match status" value="1"/>
</dbReference>
<dbReference type="GO" id="GO:0005783">
    <property type="term" value="C:endoplasmic reticulum"/>
    <property type="evidence" value="ECO:0007669"/>
    <property type="project" value="UniProtKB-SubCell"/>
</dbReference>
<dbReference type="FunCoup" id="E2A031">
    <property type="interactions" value="647"/>
</dbReference>
<feature type="transmembrane region" description="Helical" evidence="18">
    <location>
        <begin position="865"/>
        <end position="885"/>
    </location>
</feature>
<dbReference type="InterPro" id="IPR052374">
    <property type="entry name" value="SERAC1"/>
</dbReference>
<dbReference type="PROSITE" id="PS50939">
    <property type="entry name" value="CYTOCHROME_B561"/>
    <property type="match status" value="1"/>
</dbReference>
<evidence type="ECO:0000256" key="15">
    <source>
        <dbReference type="ARBA" id="ARBA00038024"/>
    </source>
</evidence>
<evidence type="ECO:0000256" key="16">
    <source>
        <dbReference type="ARBA" id="ARBA00040991"/>
    </source>
</evidence>
<keyword evidence="5" id="KW-0444">Lipid biosynthesis</keyword>
<evidence type="ECO:0000256" key="10">
    <source>
        <dbReference type="ARBA" id="ARBA00023098"/>
    </source>
</evidence>
<evidence type="ECO:0000313" key="21">
    <source>
        <dbReference type="Proteomes" id="UP000000311"/>
    </source>
</evidence>
<dbReference type="InterPro" id="IPR011989">
    <property type="entry name" value="ARM-like"/>
</dbReference>
<evidence type="ECO:0000313" key="20">
    <source>
        <dbReference type="EMBL" id="EFN73214.1"/>
    </source>
</evidence>
<dbReference type="Gene3D" id="1.25.10.10">
    <property type="entry name" value="Leucine-rich Repeat Variant"/>
    <property type="match status" value="1"/>
</dbReference>
<feature type="transmembrane region" description="Helical" evidence="18">
    <location>
        <begin position="760"/>
        <end position="778"/>
    </location>
</feature>
<protein>
    <recommendedName>
        <fullName evidence="16">Protein SERAC1</fullName>
    </recommendedName>
    <alternativeName>
        <fullName evidence="17">Serine active site-containing protein 1</fullName>
    </alternativeName>
</protein>
<keyword evidence="6 18" id="KW-0812">Transmembrane</keyword>
<evidence type="ECO:0000256" key="1">
    <source>
        <dbReference type="ARBA" id="ARBA00004167"/>
    </source>
</evidence>
<feature type="transmembrane region" description="Helical" evidence="18">
    <location>
        <begin position="685"/>
        <end position="708"/>
    </location>
</feature>
<evidence type="ECO:0000256" key="5">
    <source>
        <dbReference type="ARBA" id="ARBA00022516"/>
    </source>
</evidence>
<dbReference type="GO" id="GO:0008654">
    <property type="term" value="P:phospholipid biosynthetic process"/>
    <property type="evidence" value="ECO:0007669"/>
    <property type="project" value="UniProtKB-KW"/>
</dbReference>
<keyword evidence="10" id="KW-0443">Lipid metabolism</keyword>
<evidence type="ECO:0000256" key="14">
    <source>
        <dbReference type="ARBA" id="ARBA00023264"/>
    </source>
</evidence>
<comment type="subcellular location">
    <subcellularLocation>
        <location evidence="3">Endoplasmic reticulum</location>
    </subcellularLocation>
    <subcellularLocation>
        <location evidence="1">Membrane</location>
        <topology evidence="1">Single-pass membrane protein</topology>
    </subcellularLocation>
    <subcellularLocation>
        <location evidence="2">Mitochondrion</location>
    </subcellularLocation>
</comment>
<dbReference type="Gene3D" id="3.40.50.1820">
    <property type="entry name" value="alpha/beta hydrolase"/>
    <property type="match status" value="1"/>
</dbReference>
<keyword evidence="9 18" id="KW-1133">Transmembrane helix</keyword>
<evidence type="ECO:0000259" key="19">
    <source>
        <dbReference type="PROSITE" id="PS50939"/>
    </source>
</evidence>
<dbReference type="Proteomes" id="UP000000311">
    <property type="component" value="Unassembled WGS sequence"/>
</dbReference>
<evidence type="ECO:0000256" key="6">
    <source>
        <dbReference type="ARBA" id="ARBA00022692"/>
    </source>
</evidence>
<evidence type="ECO:0000256" key="9">
    <source>
        <dbReference type="ARBA" id="ARBA00022989"/>
    </source>
</evidence>
<dbReference type="SMART" id="SM00665">
    <property type="entry name" value="B561"/>
    <property type="match status" value="1"/>
</dbReference>
<evidence type="ECO:0000256" key="7">
    <source>
        <dbReference type="ARBA" id="ARBA00022824"/>
    </source>
</evidence>
<evidence type="ECO:0000256" key="2">
    <source>
        <dbReference type="ARBA" id="ARBA00004173"/>
    </source>
</evidence>
<dbReference type="GO" id="GO:0005739">
    <property type="term" value="C:mitochondrion"/>
    <property type="evidence" value="ECO:0007669"/>
    <property type="project" value="UniProtKB-SubCell"/>
</dbReference>
<keyword evidence="7" id="KW-0256">Endoplasmic reticulum</keyword>
<dbReference type="CDD" id="cd08761">
    <property type="entry name" value="Cyt_b561_CYB561D2_like"/>
    <property type="match status" value="1"/>
</dbReference>
<feature type="transmembrane region" description="Helical" evidence="18">
    <location>
        <begin position="790"/>
        <end position="811"/>
    </location>
</feature>
<dbReference type="EMBL" id="GL435543">
    <property type="protein sequence ID" value="EFN73214.1"/>
    <property type="molecule type" value="Genomic_DNA"/>
</dbReference>
<evidence type="ECO:0000256" key="3">
    <source>
        <dbReference type="ARBA" id="ARBA00004240"/>
    </source>
</evidence>
<dbReference type="Gene3D" id="1.20.120.1770">
    <property type="match status" value="1"/>
</dbReference>
<dbReference type="Pfam" id="PF03188">
    <property type="entry name" value="Cytochrom_B561"/>
    <property type="match status" value="1"/>
</dbReference>
<dbReference type="PROSITE" id="PS51257">
    <property type="entry name" value="PROKAR_LIPOPROTEIN"/>
    <property type="match status" value="1"/>
</dbReference>
<keyword evidence="13" id="KW-0594">Phospholipid biosynthesis</keyword>
<dbReference type="PANTHER" id="PTHR48182">
    <property type="entry name" value="PROTEIN SERAC1"/>
    <property type="match status" value="1"/>
</dbReference>
<proteinExistence type="inferred from homology"/>
<dbReference type="AlphaFoldDB" id="E2A031"/>
<comment type="similarity">
    <text evidence="15">Belongs to the SERAC1 family.</text>
</comment>
<dbReference type="InterPro" id="IPR029058">
    <property type="entry name" value="AB_hydrolase_fold"/>
</dbReference>
<dbReference type="GO" id="GO:0016020">
    <property type="term" value="C:membrane"/>
    <property type="evidence" value="ECO:0007669"/>
    <property type="project" value="UniProtKB-SubCell"/>
</dbReference>
<evidence type="ECO:0000256" key="18">
    <source>
        <dbReference type="SAM" id="Phobius"/>
    </source>
</evidence>
<reference evidence="20 21" key="1">
    <citation type="journal article" date="2010" name="Science">
        <title>Genomic comparison of the ants Camponotus floridanus and Harpegnathos saltator.</title>
        <authorList>
            <person name="Bonasio R."/>
            <person name="Zhang G."/>
            <person name="Ye C."/>
            <person name="Mutti N.S."/>
            <person name="Fang X."/>
            <person name="Qin N."/>
            <person name="Donahue G."/>
            <person name="Yang P."/>
            <person name="Li Q."/>
            <person name="Li C."/>
            <person name="Zhang P."/>
            <person name="Huang Z."/>
            <person name="Berger S.L."/>
            <person name="Reinberg D."/>
            <person name="Wang J."/>
            <person name="Liebig J."/>
        </authorList>
    </citation>
    <scope>NUCLEOTIDE SEQUENCE [LARGE SCALE GENOMIC DNA]</scope>
    <source>
        <strain evidence="21">C129</strain>
    </source>
</reference>
<feature type="transmembrane region" description="Helical" evidence="18">
    <location>
        <begin position="823"/>
        <end position="844"/>
    </location>
</feature>
<gene>
    <name evidence="20" type="ORF">EAG_06591</name>
</gene>
<dbReference type="STRING" id="104421.E2A031"/>
<dbReference type="SUPFAM" id="SSF48371">
    <property type="entry name" value="ARM repeat"/>
    <property type="match status" value="1"/>
</dbReference>
<dbReference type="InParanoid" id="E2A031"/>
<feature type="transmembrane region" description="Helical" evidence="18">
    <location>
        <begin position="12"/>
        <end position="30"/>
    </location>
</feature>
<dbReference type="InterPro" id="IPR016024">
    <property type="entry name" value="ARM-type_fold"/>
</dbReference>
<feature type="domain" description="Cytochrome b561" evidence="19">
    <location>
        <begin position="689"/>
        <end position="885"/>
    </location>
</feature>
<evidence type="ECO:0000256" key="17">
    <source>
        <dbReference type="ARBA" id="ARBA00041701"/>
    </source>
</evidence>